<sequence length="73" mass="7550">MTHADATAATAAELQAAVAGLMTAGFLLAIRQMAAHELLYLGQFRADVATSSTARGHDVLLQTGSGVDEPRPL</sequence>
<evidence type="ECO:0000313" key="2">
    <source>
        <dbReference type="EMBL" id="MBN7823524.1"/>
    </source>
</evidence>
<comment type="caution">
    <text evidence="2">The sequence shown here is derived from an EMBL/GenBank/DDBJ whole genome shotgun (WGS) entry which is preliminary data.</text>
</comment>
<keyword evidence="3" id="KW-1185">Reference proteome</keyword>
<protein>
    <submittedName>
        <fullName evidence="2">Uncharacterized protein</fullName>
    </submittedName>
</protein>
<feature type="transmembrane region" description="Helical" evidence="1">
    <location>
        <begin position="12"/>
        <end position="30"/>
    </location>
</feature>
<proteinExistence type="predicted"/>
<keyword evidence="1" id="KW-1133">Transmembrane helix</keyword>
<dbReference type="RefSeq" id="WP_206597220.1">
    <property type="nucleotide sequence ID" value="NZ_JAFKCS010000834.1"/>
</dbReference>
<reference evidence="2 3" key="1">
    <citation type="submission" date="2021-03" db="EMBL/GenBank/DDBJ databases">
        <title>novel species isolated from a fishpond in China.</title>
        <authorList>
            <person name="Lu H."/>
            <person name="Cai Z."/>
        </authorList>
    </citation>
    <scope>NUCLEOTIDE SEQUENCE [LARGE SCALE GENOMIC DNA]</scope>
    <source>
        <strain evidence="2 3">Y57</strain>
    </source>
</reference>
<gene>
    <name evidence="2" type="ORF">J0A65_26890</name>
</gene>
<organism evidence="2 3">
    <name type="scientific">Bowmanella yangjiangensis</name>
    <dbReference type="NCBI Taxonomy" id="2811230"/>
    <lineage>
        <taxon>Bacteria</taxon>
        <taxon>Pseudomonadati</taxon>
        <taxon>Pseudomonadota</taxon>
        <taxon>Gammaproteobacteria</taxon>
        <taxon>Alteromonadales</taxon>
        <taxon>Alteromonadaceae</taxon>
        <taxon>Bowmanella</taxon>
    </lineage>
</organism>
<feature type="non-terminal residue" evidence="2">
    <location>
        <position position="73"/>
    </location>
</feature>
<keyword evidence="1" id="KW-0812">Transmembrane</keyword>
<dbReference type="Proteomes" id="UP000663992">
    <property type="component" value="Unassembled WGS sequence"/>
</dbReference>
<name>A0ABS3D692_9ALTE</name>
<accession>A0ABS3D692</accession>
<evidence type="ECO:0000256" key="1">
    <source>
        <dbReference type="SAM" id="Phobius"/>
    </source>
</evidence>
<keyword evidence="1" id="KW-0472">Membrane</keyword>
<evidence type="ECO:0000313" key="3">
    <source>
        <dbReference type="Proteomes" id="UP000663992"/>
    </source>
</evidence>
<dbReference type="EMBL" id="JAFKCS010000834">
    <property type="protein sequence ID" value="MBN7823524.1"/>
    <property type="molecule type" value="Genomic_DNA"/>
</dbReference>